<evidence type="ECO:0000259" key="1">
    <source>
        <dbReference type="PROSITE" id="PS51465"/>
    </source>
</evidence>
<dbReference type="VEuPathDB" id="VectorBase:LLOJ005033"/>
<accession>A0A1B0CK96</accession>
<dbReference type="InterPro" id="IPR036058">
    <property type="entry name" value="Kazal_dom_sf"/>
</dbReference>
<dbReference type="Pfam" id="PF00050">
    <property type="entry name" value="Kazal_1"/>
    <property type="match status" value="1"/>
</dbReference>
<dbReference type="SUPFAM" id="SSF100895">
    <property type="entry name" value="Kazal-type serine protease inhibitors"/>
    <property type="match status" value="1"/>
</dbReference>
<reference evidence="2" key="1">
    <citation type="submission" date="2020-05" db="UniProtKB">
        <authorList>
            <consortium name="EnsemblMetazoa"/>
        </authorList>
    </citation>
    <scope>IDENTIFICATION</scope>
    <source>
        <strain evidence="2">Jacobina</strain>
    </source>
</reference>
<dbReference type="CDD" id="cd00104">
    <property type="entry name" value="KAZAL_FS"/>
    <property type="match status" value="1"/>
</dbReference>
<dbReference type="Proteomes" id="UP000092461">
    <property type="component" value="Unassembled WGS sequence"/>
</dbReference>
<evidence type="ECO:0000313" key="2">
    <source>
        <dbReference type="EnsemblMetazoa" id="LLOJ005033-PA"/>
    </source>
</evidence>
<dbReference type="AlphaFoldDB" id="A0A1B0CK96"/>
<dbReference type="InterPro" id="IPR039932">
    <property type="entry name" value="Spink4-like"/>
</dbReference>
<dbReference type="Gene3D" id="3.30.60.30">
    <property type="match status" value="1"/>
</dbReference>
<dbReference type="PANTHER" id="PTHR21179">
    <property type="entry name" value="SERINE-TYPE ENDOPEPTIDASE INHIBITOR"/>
    <property type="match status" value="1"/>
</dbReference>
<sequence length="77" mass="8247">MDFHGLAIFFAAPSGVTNLPSETFLRCVDNCPTTSEYNPVCGSDMQSYHNMAKFGCAVSCGARIRVIRVGTCLPVNG</sequence>
<dbReference type="VEuPathDB" id="VectorBase:LLONM1_004160"/>
<organism evidence="2 3">
    <name type="scientific">Lutzomyia longipalpis</name>
    <name type="common">Sand fly</name>
    <dbReference type="NCBI Taxonomy" id="7200"/>
    <lineage>
        <taxon>Eukaryota</taxon>
        <taxon>Metazoa</taxon>
        <taxon>Ecdysozoa</taxon>
        <taxon>Arthropoda</taxon>
        <taxon>Hexapoda</taxon>
        <taxon>Insecta</taxon>
        <taxon>Pterygota</taxon>
        <taxon>Neoptera</taxon>
        <taxon>Endopterygota</taxon>
        <taxon>Diptera</taxon>
        <taxon>Nematocera</taxon>
        <taxon>Psychodoidea</taxon>
        <taxon>Psychodidae</taxon>
        <taxon>Lutzomyia</taxon>
        <taxon>Lutzomyia</taxon>
    </lineage>
</organism>
<dbReference type="PROSITE" id="PS51465">
    <property type="entry name" value="KAZAL_2"/>
    <property type="match status" value="1"/>
</dbReference>
<dbReference type="EnsemblMetazoa" id="LLOJ005033-RA">
    <property type="protein sequence ID" value="LLOJ005033-PA"/>
    <property type="gene ID" value="LLOJ005033"/>
</dbReference>
<dbReference type="PANTHER" id="PTHR21179:SF1">
    <property type="entry name" value="KAZ1-TYPE SERINE PROTEASE INHIBITOR-LIKE PROTEIN TYPE EPSILON-RELATED"/>
    <property type="match status" value="1"/>
</dbReference>
<dbReference type="GO" id="GO:0004867">
    <property type="term" value="F:serine-type endopeptidase inhibitor activity"/>
    <property type="evidence" value="ECO:0007669"/>
    <property type="project" value="InterPro"/>
</dbReference>
<dbReference type="InterPro" id="IPR002350">
    <property type="entry name" value="Kazal_dom"/>
</dbReference>
<name>A0A1B0CK96_LUTLO</name>
<evidence type="ECO:0000313" key="3">
    <source>
        <dbReference type="Proteomes" id="UP000092461"/>
    </source>
</evidence>
<proteinExistence type="predicted"/>
<dbReference type="EMBL" id="AJWK01015921">
    <property type="status" value="NOT_ANNOTATED_CDS"/>
    <property type="molecule type" value="Genomic_DNA"/>
</dbReference>
<protein>
    <recommendedName>
        <fullName evidence="1">Kazal-like domain-containing protein</fullName>
    </recommendedName>
</protein>
<feature type="domain" description="Kazal-like" evidence="1">
    <location>
        <begin position="21"/>
        <end position="74"/>
    </location>
</feature>
<keyword evidence="3" id="KW-1185">Reference proteome</keyword>